<keyword evidence="1" id="KW-0732">Signal</keyword>
<dbReference type="AlphaFoldDB" id="A0A5C5VIA5"/>
<evidence type="ECO:0000259" key="2">
    <source>
        <dbReference type="Pfam" id="PF11845"/>
    </source>
</evidence>
<proteinExistence type="predicted"/>
<dbReference type="InterPro" id="IPR021796">
    <property type="entry name" value="Tll0287-like_dom"/>
</dbReference>
<feature type="signal peptide" evidence="1">
    <location>
        <begin position="1"/>
        <end position="26"/>
    </location>
</feature>
<reference evidence="3 4" key="1">
    <citation type="submission" date="2019-02" db="EMBL/GenBank/DDBJ databases">
        <title>Deep-cultivation of Planctomycetes and their phenomic and genomic characterization uncovers novel biology.</title>
        <authorList>
            <person name="Wiegand S."/>
            <person name="Jogler M."/>
            <person name="Boedeker C."/>
            <person name="Pinto D."/>
            <person name="Vollmers J."/>
            <person name="Rivas-Marin E."/>
            <person name="Kohn T."/>
            <person name="Peeters S.H."/>
            <person name="Heuer A."/>
            <person name="Rast P."/>
            <person name="Oberbeckmann S."/>
            <person name="Bunk B."/>
            <person name="Jeske O."/>
            <person name="Meyerdierks A."/>
            <person name="Storesund J.E."/>
            <person name="Kallscheuer N."/>
            <person name="Luecker S."/>
            <person name="Lage O.M."/>
            <person name="Pohl T."/>
            <person name="Merkel B.J."/>
            <person name="Hornburger P."/>
            <person name="Mueller R.-W."/>
            <person name="Bruemmer F."/>
            <person name="Labrenz M."/>
            <person name="Spormann A.M."/>
            <person name="Op Den Camp H."/>
            <person name="Overmann J."/>
            <person name="Amann R."/>
            <person name="Jetten M.S.M."/>
            <person name="Mascher T."/>
            <person name="Medema M.H."/>
            <person name="Devos D.P."/>
            <person name="Kaster A.-K."/>
            <person name="Ovreas L."/>
            <person name="Rohde M."/>
            <person name="Galperin M.Y."/>
            <person name="Jogler C."/>
        </authorList>
    </citation>
    <scope>NUCLEOTIDE SEQUENCE [LARGE SCALE GENOMIC DNA]</scope>
    <source>
        <strain evidence="3 4">KOR34</strain>
    </source>
</reference>
<dbReference type="EMBL" id="SIHJ01000001">
    <property type="protein sequence ID" value="TWT37495.1"/>
    <property type="molecule type" value="Genomic_DNA"/>
</dbReference>
<evidence type="ECO:0000313" key="3">
    <source>
        <dbReference type="EMBL" id="TWT37495.1"/>
    </source>
</evidence>
<dbReference type="OrthoDB" id="5568461at2"/>
<name>A0A5C5VIA5_9BACT</name>
<keyword evidence="4" id="KW-1185">Reference proteome</keyword>
<organism evidence="3 4">
    <name type="scientific">Posidoniimonas corsicana</name>
    <dbReference type="NCBI Taxonomy" id="1938618"/>
    <lineage>
        <taxon>Bacteria</taxon>
        <taxon>Pseudomonadati</taxon>
        <taxon>Planctomycetota</taxon>
        <taxon>Planctomycetia</taxon>
        <taxon>Pirellulales</taxon>
        <taxon>Lacipirellulaceae</taxon>
        <taxon>Posidoniimonas</taxon>
    </lineage>
</organism>
<evidence type="ECO:0000313" key="4">
    <source>
        <dbReference type="Proteomes" id="UP000316714"/>
    </source>
</evidence>
<gene>
    <name evidence="3" type="ORF">KOR34_24470</name>
</gene>
<evidence type="ECO:0000256" key="1">
    <source>
        <dbReference type="SAM" id="SignalP"/>
    </source>
</evidence>
<feature type="chain" id="PRO_5023151527" description="Tll0287-like domain-containing protein" evidence="1">
    <location>
        <begin position="27"/>
        <end position="190"/>
    </location>
</feature>
<protein>
    <recommendedName>
        <fullName evidence="2">Tll0287-like domain-containing protein</fullName>
    </recommendedName>
</protein>
<dbReference type="Proteomes" id="UP000316714">
    <property type="component" value="Unassembled WGS sequence"/>
</dbReference>
<sequence length="190" mass="20946" precursor="true">MTSKTGRWALAVVAAAGLTWLAPGGAAEENPAAPKDPELDRKRTEVRMLDDIYKSGIVTITEHYVNDEDMIPAGTAFKKMFEAAEKKGWHRVRLIDASGEPYSDENVAEDAFEKDAVKRLVKGEPWVEAVEVRDGTRHLRVATPIPVVFEKCIMCHDNYEEVPKGQAIGALTYLVPIDGPLVTKRSKAGK</sequence>
<comment type="caution">
    <text evidence="3">The sequence shown here is derived from an EMBL/GenBank/DDBJ whole genome shotgun (WGS) entry which is preliminary data.</text>
</comment>
<dbReference type="Gene3D" id="3.30.450.290">
    <property type="match status" value="1"/>
</dbReference>
<dbReference type="Pfam" id="PF11845">
    <property type="entry name" value="Tll0287-like"/>
    <property type="match status" value="1"/>
</dbReference>
<feature type="domain" description="Tll0287-like" evidence="2">
    <location>
        <begin position="62"/>
        <end position="166"/>
    </location>
</feature>
<dbReference type="RefSeq" id="WP_146564830.1">
    <property type="nucleotide sequence ID" value="NZ_SIHJ01000001.1"/>
</dbReference>
<accession>A0A5C5VIA5</accession>